<comment type="caution">
    <text evidence="1">The sequence shown here is derived from an EMBL/GenBank/DDBJ whole genome shotgun (WGS) entry which is preliminary data.</text>
</comment>
<dbReference type="Proteomes" id="UP001595823">
    <property type="component" value="Unassembled WGS sequence"/>
</dbReference>
<keyword evidence="2" id="KW-1185">Reference proteome</keyword>
<gene>
    <name evidence="1" type="ORF">ACFPET_09230</name>
</gene>
<reference evidence="2" key="1">
    <citation type="journal article" date="2019" name="Int. J. Syst. Evol. Microbiol.">
        <title>The Global Catalogue of Microorganisms (GCM) 10K type strain sequencing project: providing services to taxonomists for standard genome sequencing and annotation.</title>
        <authorList>
            <consortium name="The Broad Institute Genomics Platform"/>
            <consortium name="The Broad Institute Genome Sequencing Center for Infectious Disease"/>
            <person name="Wu L."/>
            <person name="Ma J."/>
        </authorList>
    </citation>
    <scope>NUCLEOTIDE SEQUENCE [LARGE SCALE GENOMIC DNA]</scope>
    <source>
        <strain evidence="2">IBRC-M 10908</strain>
    </source>
</reference>
<dbReference type="RefSeq" id="WP_380620119.1">
    <property type="nucleotide sequence ID" value="NZ_JBHSDK010000013.1"/>
</dbReference>
<dbReference type="EMBL" id="JBHSDK010000013">
    <property type="protein sequence ID" value="MFC4335379.1"/>
    <property type="molecule type" value="Genomic_DNA"/>
</dbReference>
<proteinExistence type="predicted"/>
<organism evidence="1 2">
    <name type="scientific">Salininema proteolyticum</name>
    <dbReference type="NCBI Taxonomy" id="1607685"/>
    <lineage>
        <taxon>Bacteria</taxon>
        <taxon>Bacillati</taxon>
        <taxon>Actinomycetota</taxon>
        <taxon>Actinomycetes</taxon>
        <taxon>Glycomycetales</taxon>
        <taxon>Glycomycetaceae</taxon>
        <taxon>Salininema</taxon>
    </lineage>
</organism>
<name>A0ABV8TX81_9ACTN</name>
<evidence type="ECO:0000313" key="1">
    <source>
        <dbReference type="EMBL" id="MFC4335379.1"/>
    </source>
</evidence>
<sequence length="43" mass="4836">MRCVQMIASSPTEDAAYKFVVRLDEGETGSDDDCFCGREIYRA</sequence>
<protein>
    <submittedName>
        <fullName evidence="1">Uncharacterized protein</fullName>
    </submittedName>
</protein>
<accession>A0ABV8TX81</accession>
<evidence type="ECO:0000313" key="2">
    <source>
        <dbReference type="Proteomes" id="UP001595823"/>
    </source>
</evidence>